<reference evidence="1 2" key="1">
    <citation type="submission" date="2018-06" db="EMBL/GenBank/DDBJ databases">
        <authorList>
            <consortium name="Pathogen Informatics"/>
            <person name="Doyle S."/>
        </authorList>
    </citation>
    <scope>NUCLEOTIDE SEQUENCE [LARGE SCALE GENOMIC DNA]</scope>
    <source>
        <strain evidence="1 2">NCTC10418</strain>
    </source>
</reference>
<accession>A0A376KKG2</accession>
<evidence type="ECO:0000313" key="2">
    <source>
        <dbReference type="Proteomes" id="UP000255460"/>
    </source>
</evidence>
<gene>
    <name evidence="1" type="primary">nusA_3</name>
    <name evidence="1" type="ORF">NCTC10418_00871</name>
</gene>
<proteinExistence type="predicted"/>
<dbReference type="Proteomes" id="UP000255460">
    <property type="component" value="Unassembled WGS sequence"/>
</dbReference>
<name>A0A376KKG2_ECOLX</name>
<dbReference type="GO" id="GO:0000166">
    <property type="term" value="F:nucleotide binding"/>
    <property type="evidence" value="ECO:0007669"/>
    <property type="project" value="InterPro"/>
</dbReference>
<dbReference type="FunFam" id="1.10.150.20:FF:000015">
    <property type="entry name" value="Transcription termination/antitermination protein NusA"/>
    <property type="match status" value="1"/>
</dbReference>
<dbReference type="NCBIfam" id="TIGR01954">
    <property type="entry name" value="nusA_Cterm_rpt"/>
    <property type="match status" value="1"/>
</dbReference>
<protein>
    <submittedName>
        <fullName evidence="1">Transcription termination/antitermination factor NusA</fullName>
    </submittedName>
</protein>
<sequence length="97" mass="10628">MSRPLKHCASVLKMHWPPLHRAQEESLGDNKPADDLLNLEGVDRDLAFKLAARGVCTLEDLAEQGIDDLADIEGLTDEKAGALIMAARNICWFGDEA</sequence>
<dbReference type="InterPro" id="IPR010214">
    <property type="entry name" value="Tscrpt_termin_fac_NusA_C_rpt"/>
</dbReference>
<dbReference type="SUPFAM" id="SSF47794">
    <property type="entry name" value="Rad51 N-terminal domain-like"/>
    <property type="match status" value="1"/>
</dbReference>
<dbReference type="Gene3D" id="1.10.150.20">
    <property type="entry name" value="5' to 3' exonuclease, C-terminal subdomain"/>
    <property type="match status" value="1"/>
</dbReference>
<organism evidence="1 2">
    <name type="scientific">Escherichia coli</name>
    <dbReference type="NCBI Taxonomy" id="562"/>
    <lineage>
        <taxon>Bacteria</taxon>
        <taxon>Pseudomonadati</taxon>
        <taxon>Pseudomonadota</taxon>
        <taxon>Gammaproteobacteria</taxon>
        <taxon>Enterobacterales</taxon>
        <taxon>Enterobacteriaceae</taxon>
        <taxon>Escherichia</taxon>
    </lineage>
</organism>
<dbReference type="Pfam" id="PF14520">
    <property type="entry name" value="HHH_5"/>
    <property type="match status" value="1"/>
</dbReference>
<evidence type="ECO:0000313" key="1">
    <source>
        <dbReference type="EMBL" id="STE83225.1"/>
    </source>
</evidence>
<dbReference type="EMBL" id="UFZQ01000001">
    <property type="protein sequence ID" value="STE83225.1"/>
    <property type="molecule type" value="Genomic_DNA"/>
</dbReference>
<dbReference type="AlphaFoldDB" id="A0A376KKG2"/>
<dbReference type="InterPro" id="IPR010995">
    <property type="entry name" value="DNA_repair_Rad51/TF_NusA_a-hlx"/>
</dbReference>